<dbReference type="RefSeq" id="WP_030036632.1">
    <property type="nucleotide sequence ID" value="NZ_DF384213.1"/>
</dbReference>
<proteinExistence type="predicted"/>
<reference evidence="3" key="1">
    <citation type="submission" date="2013-10" db="EMBL/GenBank/DDBJ databases">
        <title>Draft genome sequence of Clostridium botulinum type B strain Osaka05.</title>
        <authorList>
            <person name="Sakaguchi Y."/>
            <person name="Hosomi K."/>
            <person name="Uchiyama J."/>
            <person name="Ogura Y."/>
            <person name="Sakaguchi M."/>
            <person name="Kohda T."/>
            <person name="Mukamoto M."/>
            <person name="Misawa N."/>
            <person name="Matsuzaki S."/>
            <person name="Hayashi T."/>
            <person name="Kozaki S."/>
        </authorList>
    </citation>
    <scope>NUCLEOTIDE SEQUENCE</scope>
    <source>
        <strain evidence="3">Osaka05</strain>
    </source>
</reference>
<dbReference type="SUPFAM" id="SSF53756">
    <property type="entry name" value="UDP-Glycosyltransferase/glycogen phosphorylase"/>
    <property type="match status" value="1"/>
</dbReference>
<dbReference type="HOGENOM" id="CLU_009583_0_3_9"/>
<dbReference type="AlphaFoldDB" id="A0A0S6U7F7"/>
<sequence length="368" mass="42368">MIKIKVLQIITGNDIGGGGKHVLNLCYYSKDLFKTVLGCIGEGPLYDKAKELRIETTLFSSKCFINREIEEYIKNNNVDIANFHGAKAFFTHYFINKKLSIPTVATVHSNYREDFLNNKLKYHLFTPLSIKGIKSFNNHICVSNYIKDILNKDKIESKKFVVNNGIDLNYYKDKVKTNTDLRKKLNIEQKDFVYVMIARMHPIKNHNLLIQAFYKLEQEYKNVKLLLLGDGVDEAKLKEKVDKLNLNSNIIFLGFRENIEDYIEISDISILTSLNEGGSPPLVILESGIKKVPIIASNVGDIPYTVNKDNGFLIEPTSVSDIYDKMKEAYNNKNKLHTLGENLYNTVINKYSMKSFYKSYYKCYKNLI</sequence>
<dbReference type="InterPro" id="IPR028098">
    <property type="entry name" value="Glyco_trans_4-like_N"/>
</dbReference>
<evidence type="ECO:0000259" key="1">
    <source>
        <dbReference type="Pfam" id="PF00534"/>
    </source>
</evidence>
<name>A0A0S6U7F7_CLOBO</name>
<evidence type="ECO:0000313" key="3">
    <source>
        <dbReference type="EMBL" id="GAE03536.1"/>
    </source>
</evidence>
<dbReference type="CDD" id="cd03801">
    <property type="entry name" value="GT4_PimA-like"/>
    <property type="match status" value="1"/>
</dbReference>
<dbReference type="Proteomes" id="UP000054164">
    <property type="component" value="Unassembled WGS sequence"/>
</dbReference>
<dbReference type="PANTHER" id="PTHR45947:SF3">
    <property type="entry name" value="SULFOQUINOVOSYL TRANSFERASE SQD2"/>
    <property type="match status" value="1"/>
</dbReference>
<gene>
    <name evidence="3" type="ORF">CBO05C_3226</name>
</gene>
<evidence type="ECO:0000259" key="2">
    <source>
        <dbReference type="Pfam" id="PF13439"/>
    </source>
</evidence>
<dbReference type="InterPro" id="IPR001296">
    <property type="entry name" value="Glyco_trans_1"/>
</dbReference>
<dbReference type="Pfam" id="PF13439">
    <property type="entry name" value="Glyco_transf_4"/>
    <property type="match status" value="1"/>
</dbReference>
<feature type="domain" description="Glycosyltransferase subfamily 4-like N-terminal" evidence="2">
    <location>
        <begin position="16"/>
        <end position="169"/>
    </location>
</feature>
<dbReference type="InterPro" id="IPR050194">
    <property type="entry name" value="Glycosyltransferase_grp1"/>
</dbReference>
<dbReference type="GO" id="GO:0016757">
    <property type="term" value="F:glycosyltransferase activity"/>
    <property type="evidence" value="ECO:0007669"/>
    <property type="project" value="InterPro"/>
</dbReference>
<organism evidence="3">
    <name type="scientific">Clostridium botulinum B str. Osaka05</name>
    <dbReference type="NCBI Taxonomy" id="1407017"/>
    <lineage>
        <taxon>Bacteria</taxon>
        <taxon>Bacillati</taxon>
        <taxon>Bacillota</taxon>
        <taxon>Clostridia</taxon>
        <taxon>Eubacteriales</taxon>
        <taxon>Clostridiaceae</taxon>
        <taxon>Clostridium</taxon>
    </lineage>
</organism>
<protein>
    <submittedName>
        <fullName evidence="3">Glycosyl transferase, group 1 family protein</fullName>
    </submittedName>
</protein>
<dbReference type="Pfam" id="PF00534">
    <property type="entry name" value="Glycos_transf_1"/>
    <property type="match status" value="1"/>
</dbReference>
<dbReference type="EMBL" id="DF384213">
    <property type="protein sequence ID" value="GAE03536.1"/>
    <property type="molecule type" value="Genomic_DNA"/>
</dbReference>
<feature type="domain" description="Glycosyl transferase family 1" evidence="1">
    <location>
        <begin position="179"/>
        <end position="344"/>
    </location>
</feature>
<accession>A0A0S6U7F7</accession>
<dbReference type="PANTHER" id="PTHR45947">
    <property type="entry name" value="SULFOQUINOVOSYL TRANSFERASE SQD2"/>
    <property type="match status" value="1"/>
</dbReference>
<dbReference type="Gene3D" id="3.40.50.2000">
    <property type="entry name" value="Glycogen Phosphorylase B"/>
    <property type="match status" value="2"/>
</dbReference>
<keyword evidence="3" id="KW-0808">Transferase</keyword>